<feature type="domain" description="Protein kinase" evidence="6">
    <location>
        <begin position="1"/>
        <end position="100"/>
    </location>
</feature>
<evidence type="ECO:0000313" key="7">
    <source>
        <dbReference type="EMBL" id="CEL54045.1"/>
    </source>
</evidence>
<dbReference type="PANTHER" id="PTHR22974:SF21">
    <property type="entry name" value="DUAL SPECIFICITY PROTEIN KINASE TTK"/>
    <property type="match status" value="1"/>
</dbReference>
<keyword evidence="4" id="KW-0418">Kinase</keyword>
<keyword evidence="2" id="KW-0808">Transferase</keyword>
<keyword evidence="1" id="KW-0723">Serine/threonine-protein kinase</keyword>
<dbReference type="GO" id="GO:0007059">
    <property type="term" value="P:chromosome segregation"/>
    <property type="evidence" value="ECO:0007669"/>
    <property type="project" value="TreeGrafter"/>
</dbReference>
<evidence type="ECO:0000256" key="3">
    <source>
        <dbReference type="ARBA" id="ARBA00022741"/>
    </source>
</evidence>
<dbReference type="GO" id="GO:0033316">
    <property type="term" value="P:meiotic spindle assembly checkpoint signaling"/>
    <property type="evidence" value="ECO:0007669"/>
    <property type="project" value="TreeGrafter"/>
</dbReference>
<proteinExistence type="predicted"/>
<dbReference type="AlphaFoldDB" id="A0A0B7F928"/>
<gene>
    <name evidence="7" type="ORF">RSOLAG1IB_06754</name>
</gene>
<dbReference type="GO" id="GO:0034501">
    <property type="term" value="P:protein localization to kinetochore"/>
    <property type="evidence" value="ECO:0007669"/>
    <property type="project" value="TreeGrafter"/>
</dbReference>
<evidence type="ECO:0000256" key="4">
    <source>
        <dbReference type="ARBA" id="ARBA00022777"/>
    </source>
</evidence>
<dbReference type="Proteomes" id="UP000059188">
    <property type="component" value="Unassembled WGS sequence"/>
</dbReference>
<name>A0A0B7F928_THACB</name>
<dbReference type="PROSITE" id="PS50011">
    <property type="entry name" value="PROTEIN_KINASE_DOM"/>
    <property type="match status" value="1"/>
</dbReference>
<dbReference type="SUPFAM" id="SSF56112">
    <property type="entry name" value="Protein kinase-like (PK-like)"/>
    <property type="match status" value="1"/>
</dbReference>
<keyword evidence="8" id="KW-1185">Reference proteome</keyword>
<evidence type="ECO:0000256" key="2">
    <source>
        <dbReference type="ARBA" id="ARBA00022679"/>
    </source>
</evidence>
<dbReference type="GO" id="GO:0005634">
    <property type="term" value="C:nucleus"/>
    <property type="evidence" value="ECO:0007669"/>
    <property type="project" value="TreeGrafter"/>
</dbReference>
<dbReference type="GO" id="GO:0005524">
    <property type="term" value="F:ATP binding"/>
    <property type="evidence" value="ECO:0007669"/>
    <property type="project" value="UniProtKB-KW"/>
</dbReference>
<dbReference type="GO" id="GO:0004712">
    <property type="term" value="F:protein serine/threonine/tyrosine kinase activity"/>
    <property type="evidence" value="ECO:0007669"/>
    <property type="project" value="TreeGrafter"/>
</dbReference>
<keyword evidence="5" id="KW-0067">ATP-binding</keyword>
<evidence type="ECO:0000313" key="8">
    <source>
        <dbReference type="Proteomes" id="UP000059188"/>
    </source>
</evidence>
<organism evidence="7 8">
    <name type="scientific">Thanatephorus cucumeris (strain AG1-IB / isolate 7/3/14)</name>
    <name type="common">Lettuce bottom rot fungus</name>
    <name type="synonym">Rhizoctonia solani</name>
    <dbReference type="NCBI Taxonomy" id="1108050"/>
    <lineage>
        <taxon>Eukaryota</taxon>
        <taxon>Fungi</taxon>
        <taxon>Dikarya</taxon>
        <taxon>Basidiomycota</taxon>
        <taxon>Agaricomycotina</taxon>
        <taxon>Agaricomycetes</taxon>
        <taxon>Cantharellales</taxon>
        <taxon>Ceratobasidiaceae</taxon>
        <taxon>Rhizoctonia</taxon>
        <taxon>Rhizoctonia solani AG-1</taxon>
    </lineage>
</organism>
<dbReference type="STRING" id="1108050.A0A0B7F928"/>
<dbReference type="PANTHER" id="PTHR22974">
    <property type="entry name" value="MIXED LINEAGE PROTEIN KINASE"/>
    <property type="match status" value="1"/>
</dbReference>
<dbReference type="OrthoDB" id="20524at2759"/>
<evidence type="ECO:0000256" key="5">
    <source>
        <dbReference type="ARBA" id="ARBA00022840"/>
    </source>
</evidence>
<keyword evidence="3" id="KW-0547">Nucleotide-binding</keyword>
<dbReference type="Gene3D" id="1.10.510.10">
    <property type="entry name" value="Transferase(Phosphotransferase) domain 1"/>
    <property type="match status" value="1"/>
</dbReference>
<accession>A0A0B7F928</accession>
<reference evidence="7 8" key="1">
    <citation type="submission" date="2014-11" db="EMBL/GenBank/DDBJ databases">
        <authorList>
            <person name="Wibberg Daniel"/>
        </authorList>
    </citation>
    <scope>NUCLEOTIDE SEQUENCE [LARGE SCALE GENOMIC DNA]</scope>
    <source>
        <strain evidence="7">Rhizoctonia solani AG1-IB 7/3/14</strain>
    </source>
</reference>
<dbReference type="GO" id="GO:0007094">
    <property type="term" value="P:mitotic spindle assembly checkpoint signaling"/>
    <property type="evidence" value="ECO:0007669"/>
    <property type="project" value="TreeGrafter"/>
</dbReference>
<protein>
    <recommendedName>
        <fullName evidence="6">Protein kinase domain-containing protein</fullName>
    </recommendedName>
</protein>
<sequence length="100" mass="11112">MKRRSFIMTSSLQMASLKLIDFGIAKAIANDTTNIRREHQVGTLNCMSPESIKETQTANGRRLKVYLNYSKFSPPLSCRLAAIGSNNAFTPFCSSTFSDI</sequence>
<dbReference type="GO" id="GO:0000776">
    <property type="term" value="C:kinetochore"/>
    <property type="evidence" value="ECO:0007669"/>
    <property type="project" value="TreeGrafter"/>
</dbReference>
<dbReference type="InterPro" id="IPR000719">
    <property type="entry name" value="Prot_kinase_dom"/>
</dbReference>
<evidence type="ECO:0000256" key="1">
    <source>
        <dbReference type="ARBA" id="ARBA00022527"/>
    </source>
</evidence>
<dbReference type="EMBL" id="LN679114">
    <property type="protein sequence ID" value="CEL54045.1"/>
    <property type="molecule type" value="Genomic_DNA"/>
</dbReference>
<dbReference type="GO" id="GO:0004674">
    <property type="term" value="F:protein serine/threonine kinase activity"/>
    <property type="evidence" value="ECO:0007669"/>
    <property type="project" value="UniProtKB-KW"/>
</dbReference>
<evidence type="ECO:0000259" key="6">
    <source>
        <dbReference type="PROSITE" id="PS50011"/>
    </source>
</evidence>
<dbReference type="InterPro" id="IPR011009">
    <property type="entry name" value="Kinase-like_dom_sf"/>
</dbReference>